<dbReference type="InterPro" id="IPR029044">
    <property type="entry name" value="Nucleotide-diphossugar_trans"/>
</dbReference>
<dbReference type="HOGENOM" id="CLU_029499_10_0_5"/>
<dbReference type="KEGG" id="ali:AZOLI_p60139"/>
<dbReference type="Gene3D" id="3.90.550.10">
    <property type="entry name" value="Spore Coat Polysaccharide Biosynthesis Protein SpsA, Chain A"/>
    <property type="match status" value="1"/>
</dbReference>
<keyword evidence="3" id="KW-1185">Reference proteome</keyword>
<dbReference type="InterPro" id="IPR005835">
    <property type="entry name" value="NTP_transferase_dom"/>
</dbReference>
<dbReference type="Proteomes" id="UP000005667">
    <property type="component" value="Plasmid AZO_p6"/>
</dbReference>
<feature type="domain" description="Nucleotidyl transferase" evidence="1">
    <location>
        <begin position="8"/>
        <end position="231"/>
    </location>
</feature>
<geneLocation type="plasmid" evidence="2 3">
    <name>AZO_p6</name>
</geneLocation>
<evidence type="ECO:0000313" key="3">
    <source>
        <dbReference type="Proteomes" id="UP000005667"/>
    </source>
</evidence>
<name>G7ZJ23_AZOL4</name>
<keyword evidence="2" id="KW-0548">Nucleotidyltransferase</keyword>
<reference evidence="3" key="1">
    <citation type="journal article" date="2011" name="PLoS Genet.">
        <title>Azospirillum genomes reveal transition of bacteria from aquatic to terrestrial environments.</title>
        <authorList>
            <person name="Wisniewski-Dye F."/>
            <person name="Borziak K."/>
            <person name="Khalsa-Moyers G."/>
            <person name="Alexandre G."/>
            <person name="Sukharnikov L.O."/>
            <person name="Wuichet K."/>
            <person name="Hurst G.B."/>
            <person name="McDonald W.H."/>
            <person name="Robertson J.S."/>
            <person name="Barbe V."/>
            <person name="Calteau A."/>
            <person name="Rouy Z."/>
            <person name="Mangenot S."/>
            <person name="Prigent-Combaret C."/>
            <person name="Normand P."/>
            <person name="Boyer M."/>
            <person name="Siguier P."/>
            <person name="Dessaux Y."/>
            <person name="Elmerich C."/>
            <person name="Condemine G."/>
            <person name="Krishnen G."/>
            <person name="Kennedy I."/>
            <person name="Paterson A.H."/>
            <person name="Gonzalez V."/>
            <person name="Mavingui P."/>
            <person name="Zhulin I.B."/>
        </authorList>
    </citation>
    <scope>NUCLEOTIDE SEQUENCE [LARGE SCALE GENOMIC DNA]</scope>
    <source>
        <strain evidence="3">4B</strain>
    </source>
</reference>
<gene>
    <name evidence="2" type="primary">rtbF</name>
    <name evidence="2" type="ordered locus">AZOLI_p60139</name>
</gene>
<dbReference type="GO" id="GO:0009243">
    <property type="term" value="P:O antigen biosynthetic process"/>
    <property type="evidence" value="ECO:0007669"/>
    <property type="project" value="InterPro"/>
</dbReference>
<dbReference type="PANTHER" id="PTHR47183:SF1">
    <property type="entry name" value="GLUCOSE-1-PHOSPHATE CYTIDYLYLTRANSFERASE"/>
    <property type="match status" value="1"/>
</dbReference>
<protein>
    <submittedName>
        <fullName evidence="2">Glucose-1-phosphate cytidylyltransferase</fullName>
        <ecNumber evidence="2">2.7.7.33</ecNumber>
    </submittedName>
</protein>
<evidence type="ECO:0000313" key="2">
    <source>
        <dbReference type="EMBL" id="CBS91554.1"/>
    </source>
</evidence>
<dbReference type="OrthoDB" id="9814110at2"/>
<dbReference type="PANTHER" id="PTHR47183">
    <property type="entry name" value="GLUCOSE-1-PHOSPHATE CYTIDYLYLTRANSFERASE-RELATED"/>
    <property type="match status" value="1"/>
</dbReference>
<dbReference type="EMBL" id="FQ311874">
    <property type="protein sequence ID" value="CBS91554.1"/>
    <property type="molecule type" value="Genomic_DNA"/>
</dbReference>
<dbReference type="SUPFAM" id="SSF53448">
    <property type="entry name" value="Nucleotide-diphospho-sugar transferases"/>
    <property type="match status" value="1"/>
</dbReference>
<evidence type="ECO:0000259" key="1">
    <source>
        <dbReference type="Pfam" id="PF00483"/>
    </source>
</evidence>
<sequence>MSASSLETVILCGGMGTRLREETEFKPKPMVEIGGYPIIWHIMRHYRHYGSNRFILCLGYKGDIIRNYFLNYHLYTKDLQIDLETGNVESLMPTDNRVDWKVNLVETGQASLTGRRIYRALKYIQGDSFLVTYGDGVSDIDLDAVVSQHRRLGRLATVTAVHPSSRFGELGLDEDVVRSFQEKPQVKDGWINGGYMVFQRRAFDLMEPDENVTLEGGILERLASIGELAVYRHHGFWQCMDTFREMQLLNDLWASGRAPWAFSQTTPMNVPD</sequence>
<dbReference type="InterPro" id="IPR013446">
    <property type="entry name" value="G1P_cyt_trans-like"/>
</dbReference>
<proteinExistence type="predicted"/>
<organism evidence="2 3">
    <name type="scientific">Azospirillum lipoferum (strain 4B)</name>
    <dbReference type="NCBI Taxonomy" id="862719"/>
    <lineage>
        <taxon>Bacteria</taxon>
        <taxon>Pseudomonadati</taxon>
        <taxon>Pseudomonadota</taxon>
        <taxon>Alphaproteobacteria</taxon>
        <taxon>Rhodospirillales</taxon>
        <taxon>Azospirillaceae</taxon>
        <taxon>Azospirillum</taxon>
    </lineage>
</organism>
<keyword evidence="2" id="KW-0614">Plasmid</keyword>
<dbReference type="AlphaFoldDB" id="G7ZJ23"/>
<dbReference type="EC" id="2.7.7.33" evidence="2"/>
<dbReference type="InterPro" id="IPR046981">
    <property type="entry name" value="G1P_cyt_trans"/>
</dbReference>
<accession>G7ZJ23</accession>
<dbReference type="GO" id="GO:0047343">
    <property type="term" value="F:glucose-1-phosphate cytidylyltransferase activity"/>
    <property type="evidence" value="ECO:0007669"/>
    <property type="project" value="UniProtKB-EC"/>
</dbReference>
<dbReference type="CDD" id="cd02524">
    <property type="entry name" value="G1P_cytidylyltransferase"/>
    <property type="match status" value="1"/>
</dbReference>
<dbReference type="Pfam" id="PF00483">
    <property type="entry name" value="NTP_transferase"/>
    <property type="match status" value="1"/>
</dbReference>
<dbReference type="NCBIfam" id="TIGR02623">
    <property type="entry name" value="G1P_cyt_trans"/>
    <property type="match status" value="1"/>
</dbReference>
<keyword evidence="2" id="KW-0808">Transferase</keyword>